<keyword evidence="3" id="KW-1185">Reference proteome</keyword>
<feature type="compositionally biased region" description="Polar residues" evidence="1">
    <location>
        <begin position="62"/>
        <end position="71"/>
    </location>
</feature>
<evidence type="ECO:0000313" key="3">
    <source>
        <dbReference type="Proteomes" id="UP001529510"/>
    </source>
</evidence>
<evidence type="ECO:0000256" key="1">
    <source>
        <dbReference type="SAM" id="MobiDB-lite"/>
    </source>
</evidence>
<name>A0ABD0R1Q8_CIRMR</name>
<feature type="non-terminal residue" evidence="2">
    <location>
        <position position="96"/>
    </location>
</feature>
<sequence>SSAPNSPAGSGHIRPSTLHGLGPKLPGRIPLSPLARTPSPTPQPQPQPTSPQRSPSPLLTHTVGSSKTSQGFPAKMHSPPTIVRHMVRPKSAEPPR</sequence>
<proteinExistence type="predicted"/>
<dbReference type="AlphaFoldDB" id="A0ABD0R1Q8"/>
<reference evidence="2 3" key="1">
    <citation type="submission" date="2024-05" db="EMBL/GenBank/DDBJ databases">
        <title>Genome sequencing and assembly of Indian major carp, Cirrhinus mrigala (Hamilton, 1822).</title>
        <authorList>
            <person name="Mohindra V."/>
            <person name="Chowdhury L.M."/>
            <person name="Lal K."/>
            <person name="Jena J.K."/>
        </authorList>
    </citation>
    <scope>NUCLEOTIDE SEQUENCE [LARGE SCALE GENOMIC DNA]</scope>
    <source>
        <strain evidence="2">CM1030</strain>
        <tissue evidence="2">Blood</tissue>
    </source>
</reference>
<evidence type="ECO:0000313" key="2">
    <source>
        <dbReference type="EMBL" id="KAL0192439.1"/>
    </source>
</evidence>
<feature type="compositionally biased region" description="Pro residues" evidence="1">
    <location>
        <begin position="39"/>
        <end position="49"/>
    </location>
</feature>
<feature type="compositionally biased region" description="Low complexity" evidence="1">
    <location>
        <begin position="50"/>
        <end position="60"/>
    </location>
</feature>
<protein>
    <submittedName>
        <fullName evidence="2">Uncharacterized protein</fullName>
    </submittedName>
</protein>
<dbReference type="EMBL" id="JAMKFB020000005">
    <property type="protein sequence ID" value="KAL0192439.1"/>
    <property type="molecule type" value="Genomic_DNA"/>
</dbReference>
<comment type="caution">
    <text evidence="2">The sequence shown here is derived from an EMBL/GenBank/DDBJ whole genome shotgun (WGS) entry which is preliminary data.</text>
</comment>
<feature type="region of interest" description="Disordered" evidence="1">
    <location>
        <begin position="1"/>
        <end position="96"/>
    </location>
</feature>
<gene>
    <name evidence="2" type="ORF">M9458_010735</name>
</gene>
<organism evidence="2 3">
    <name type="scientific">Cirrhinus mrigala</name>
    <name type="common">Mrigala</name>
    <dbReference type="NCBI Taxonomy" id="683832"/>
    <lineage>
        <taxon>Eukaryota</taxon>
        <taxon>Metazoa</taxon>
        <taxon>Chordata</taxon>
        <taxon>Craniata</taxon>
        <taxon>Vertebrata</taxon>
        <taxon>Euteleostomi</taxon>
        <taxon>Actinopterygii</taxon>
        <taxon>Neopterygii</taxon>
        <taxon>Teleostei</taxon>
        <taxon>Ostariophysi</taxon>
        <taxon>Cypriniformes</taxon>
        <taxon>Cyprinidae</taxon>
        <taxon>Labeoninae</taxon>
        <taxon>Labeonini</taxon>
        <taxon>Cirrhinus</taxon>
    </lineage>
</organism>
<dbReference type="Proteomes" id="UP001529510">
    <property type="component" value="Unassembled WGS sequence"/>
</dbReference>
<feature type="non-terminal residue" evidence="2">
    <location>
        <position position="1"/>
    </location>
</feature>
<accession>A0ABD0R1Q8</accession>